<sequence length="355" mass="40219">MKKTVFLMMIATLIFPAVLQAGNLVTAKGLSFFEPGRELIAREKALDEAKRMAVEKAMGTTIESRTAVEDYQVIKDQILSRSAGYLKNIKILEEKKTDLGTYEVKIEADVEIPALVDDLDRFKKILKWQKNPRISVVVEPGLKNDYLPAAKKTANQLIERLKQDGFSVFKYSEENKDKMGLLVGLSLELSSKKTTFQGMELTLNEISLSTNIYRPGDEEILATASAVKSLPGENKLEALDKGATFCIDTIWNKLRKELARLWERELYSQRDIYLVVKKVASHNEALEVASIFKSDVSGIVDASLIGFRKNTAEYNLKYRGWPEQLINEIQMAYFKNKYFEPVLESIQGNQITITK</sequence>
<organism evidence="2 3">
    <name type="scientific">Candidatus Desulfatibia profunda</name>
    <dbReference type="NCBI Taxonomy" id="2841695"/>
    <lineage>
        <taxon>Bacteria</taxon>
        <taxon>Pseudomonadati</taxon>
        <taxon>Thermodesulfobacteriota</taxon>
        <taxon>Desulfobacteria</taxon>
        <taxon>Desulfobacterales</taxon>
        <taxon>Desulfobacterales incertae sedis</taxon>
        <taxon>Candidatus Desulfatibia</taxon>
    </lineage>
</organism>
<gene>
    <name evidence="2" type="ORF">H8E23_12125</name>
</gene>
<dbReference type="Gene3D" id="3.30.1660.40">
    <property type="entry name" value="FlgT, N-terminal domain"/>
    <property type="match status" value="1"/>
</dbReference>
<evidence type="ECO:0000256" key="1">
    <source>
        <dbReference type="SAM" id="SignalP"/>
    </source>
</evidence>
<dbReference type="EMBL" id="JACNJH010000171">
    <property type="protein sequence ID" value="MBC8362132.1"/>
    <property type="molecule type" value="Genomic_DNA"/>
</dbReference>
<accession>A0A8J6NLL5</accession>
<feature type="chain" id="PRO_5035220908" description="Flagellar assembly protein T N-terminal domain-containing protein" evidence="1">
    <location>
        <begin position="22"/>
        <end position="355"/>
    </location>
</feature>
<keyword evidence="1" id="KW-0732">Signal</keyword>
<evidence type="ECO:0008006" key="4">
    <source>
        <dbReference type="Google" id="ProtNLM"/>
    </source>
</evidence>
<evidence type="ECO:0000313" key="3">
    <source>
        <dbReference type="Proteomes" id="UP000603434"/>
    </source>
</evidence>
<proteinExistence type="predicted"/>
<feature type="signal peptide" evidence="1">
    <location>
        <begin position="1"/>
        <end position="21"/>
    </location>
</feature>
<dbReference type="InterPro" id="IPR038180">
    <property type="entry name" value="FlgT_N_sf"/>
</dbReference>
<dbReference type="Proteomes" id="UP000603434">
    <property type="component" value="Unassembled WGS sequence"/>
</dbReference>
<protein>
    <recommendedName>
        <fullName evidence="4">Flagellar assembly protein T N-terminal domain-containing protein</fullName>
    </recommendedName>
</protein>
<evidence type="ECO:0000313" key="2">
    <source>
        <dbReference type="EMBL" id="MBC8362132.1"/>
    </source>
</evidence>
<comment type="caution">
    <text evidence="2">The sequence shown here is derived from an EMBL/GenBank/DDBJ whole genome shotgun (WGS) entry which is preliminary data.</text>
</comment>
<name>A0A8J6NLL5_9BACT</name>
<reference evidence="2 3" key="1">
    <citation type="submission" date="2020-08" db="EMBL/GenBank/DDBJ databases">
        <title>Bridging the membrane lipid divide: bacteria of the FCB group superphylum have the potential to synthesize archaeal ether lipids.</title>
        <authorList>
            <person name="Villanueva L."/>
            <person name="Von Meijenfeldt F.A.B."/>
            <person name="Westbye A.B."/>
            <person name="Yadav S."/>
            <person name="Hopmans E.C."/>
            <person name="Dutilh B.E."/>
            <person name="Sinninghe Damste J.S."/>
        </authorList>
    </citation>
    <scope>NUCLEOTIDE SEQUENCE [LARGE SCALE GENOMIC DNA]</scope>
    <source>
        <strain evidence="2">NIOZ-UU30</strain>
    </source>
</reference>
<dbReference type="AlphaFoldDB" id="A0A8J6NLL5"/>